<keyword evidence="2" id="KW-1185">Reference proteome</keyword>
<dbReference type="Proteomes" id="UP000886653">
    <property type="component" value="Unassembled WGS sequence"/>
</dbReference>
<gene>
    <name evidence="1" type="ORF">CROQUDRAFT_40318</name>
</gene>
<organism evidence="1 2">
    <name type="scientific">Cronartium quercuum f. sp. fusiforme G11</name>
    <dbReference type="NCBI Taxonomy" id="708437"/>
    <lineage>
        <taxon>Eukaryota</taxon>
        <taxon>Fungi</taxon>
        <taxon>Dikarya</taxon>
        <taxon>Basidiomycota</taxon>
        <taxon>Pucciniomycotina</taxon>
        <taxon>Pucciniomycetes</taxon>
        <taxon>Pucciniales</taxon>
        <taxon>Coleosporiaceae</taxon>
        <taxon>Cronartium</taxon>
    </lineage>
</organism>
<dbReference type="OrthoDB" id="2504515at2759"/>
<comment type="caution">
    <text evidence="1">The sequence shown here is derived from an EMBL/GenBank/DDBJ whole genome shotgun (WGS) entry which is preliminary data.</text>
</comment>
<protein>
    <submittedName>
        <fullName evidence="1">Uncharacterized protein</fullName>
    </submittedName>
</protein>
<dbReference type="AlphaFoldDB" id="A0A9P6NLB9"/>
<proteinExistence type="predicted"/>
<dbReference type="Pfam" id="PF14223">
    <property type="entry name" value="Retrotran_gag_2"/>
    <property type="match status" value="1"/>
</dbReference>
<dbReference type="EMBL" id="MU167230">
    <property type="protein sequence ID" value="KAG0149156.1"/>
    <property type="molecule type" value="Genomic_DNA"/>
</dbReference>
<feature type="non-terminal residue" evidence="1">
    <location>
        <position position="1"/>
    </location>
</feature>
<accession>A0A9P6NLB9</accession>
<reference evidence="1" key="1">
    <citation type="submission" date="2013-11" db="EMBL/GenBank/DDBJ databases">
        <title>Genome sequence of the fusiform rust pathogen reveals effectors for host alternation and coevolution with pine.</title>
        <authorList>
            <consortium name="DOE Joint Genome Institute"/>
            <person name="Smith K."/>
            <person name="Pendleton A."/>
            <person name="Kubisiak T."/>
            <person name="Anderson C."/>
            <person name="Salamov A."/>
            <person name="Aerts A."/>
            <person name="Riley R."/>
            <person name="Clum A."/>
            <person name="Lindquist E."/>
            <person name="Ence D."/>
            <person name="Campbell M."/>
            <person name="Kronenberg Z."/>
            <person name="Feau N."/>
            <person name="Dhillon B."/>
            <person name="Hamelin R."/>
            <person name="Burleigh J."/>
            <person name="Smith J."/>
            <person name="Yandell M."/>
            <person name="Nelson C."/>
            <person name="Grigoriev I."/>
            <person name="Davis J."/>
        </authorList>
    </citation>
    <scope>NUCLEOTIDE SEQUENCE</scope>
    <source>
        <strain evidence="1">G11</strain>
    </source>
</reference>
<name>A0A9P6NLB9_9BASI</name>
<evidence type="ECO:0000313" key="1">
    <source>
        <dbReference type="EMBL" id="KAG0149156.1"/>
    </source>
</evidence>
<sequence>VFSSLFNLCCDKSNLQKFIFDIKRTLNELAAMGVKTDEEMIAYFVLHLLPESFSNLKTVITHGAELVDQTLTVDSILNHLQQTINDKKILVPDNNPPSSVFVVH</sequence>
<evidence type="ECO:0000313" key="2">
    <source>
        <dbReference type="Proteomes" id="UP000886653"/>
    </source>
</evidence>